<keyword evidence="4" id="KW-1185">Reference proteome</keyword>
<evidence type="ECO:0000259" key="2">
    <source>
        <dbReference type="Pfam" id="PF01850"/>
    </source>
</evidence>
<dbReference type="InterPro" id="IPR029060">
    <property type="entry name" value="PIN-like_dom_sf"/>
</dbReference>
<protein>
    <submittedName>
        <fullName evidence="3">Putative nucleic acid-binding protein</fullName>
    </submittedName>
</protein>
<dbReference type="PANTHER" id="PTHR35901:SF1">
    <property type="entry name" value="EXONUCLEASE VAPC9"/>
    <property type="match status" value="1"/>
</dbReference>
<feature type="domain" description="PIN" evidence="2">
    <location>
        <begin position="5"/>
        <end position="128"/>
    </location>
</feature>
<dbReference type="Proteomes" id="UP000294547">
    <property type="component" value="Unassembled WGS sequence"/>
</dbReference>
<dbReference type="Pfam" id="PF01850">
    <property type="entry name" value="PIN"/>
    <property type="match status" value="1"/>
</dbReference>
<organism evidence="3 4">
    <name type="scientific">Oharaeibacter diazotrophicus</name>
    <dbReference type="NCBI Taxonomy" id="1920512"/>
    <lineage>
        <taxon>Bacteria</taxon>
        <taxon>Pseudomonadati</taxon>
        <taxon>Pseudomonadota</taxon>
        <taxon>Alphaproteobacteria</taxon>
        <taxon>Hyphomicrobiales</taxon>
        <taxon>Pleomorphomonadaceae</taxon>
        <taxon>Oharaeibacter</taxon>
    </lineage>
</organism>
<comment type="caution">
    <text evidence="3">The sequence shown here is derived from an EMBL/GenBank/DDBJ whole genome shotgun (WGS) entry which is preliminary data.</text>
</comment>
<dbReference type="OrthoDB" id="9798446at2"/>
<gene>
    <name evidence="3" type="ORF">EDD54_4255</name>
</gene>
<evidence type="ECO:0000313" key="3">
    <source>
        <dbReference type="EMBL" id="TDP81994.1"/>
    </source>
</evidence>
<dbReference type="AlphaFoldDB" id="A0A4R6R812"/>
<dbReference type="RefSeq" id="WP_126540575.1">
    <property type="nucleotide sequence ID" value="NZ_BSPM01000002.1"/>
</dbReference>
<keyword evidence="1" id="KW-0460">Magnesium</keyword>
<dbReference type="Gene3D" id="3.40.50.1010">
    <property type="entry name" value="5'-nuclease"/>
    <property type="match status" value="1"/>
</dbReference>
<name>A0A4R6R812_9HYPH</name>
<dbReference type="SUPFAM" id="SSF88723">
    <property type="entry name" value="PIN domain-like"/>
    <property type="match status" value="1"/>
</dbReference>
<dbReference type="CDD" id="cd09873">
    <property type="entry name" value="PIN_Pae0151-like"/>
    <property type="match status" value="1"/>
</dbReference>
<proteinExistence type="predicted"/>
<dbReference type="InterPro" id="IPR051619">
    <property type="entry name" value="TypeII_TA_RNase_PINc/VapC"/>
</dbReference>
<dbReference type="PANTHER" id="PTHR35901">
    <property type="entry name" value="RIBONUCLEASE VAPC3"/>
    <property type="match status" value="1"/>
</dbReference>
<dbReference type="InterPro" id="IPR044153">
    <property type="entry name" value="PIN_Pae0151-like"/>
</dbReference>
<dbReference type="InterPro" id="IPR002716">
    <property type="entry name" value="PIN_dom"/>
</dbReference>
<evidence type="ECO:0000313" key="4">
    <source>
        <dbReference type="Proteomes" id="UP000294547"/>
    </source>
</evidence>
<sequence length="141" mass="15601">MTGLVLDCSAALTWAFEDEWSEAAARLLARVEEQGAVVPSIWRLEFANVLVLAERRGRIVAGGARVRLAEIERLPIRTDENGQTWVWTATVDLAVAERLTVYDASYLELALRLSLPLATKDRDLVAAARRRGADLIPLMDA</sequence>
<reference evidence="3 4" key="1">
    <citation type="submission" date="2019-03" db="EMBL/GenBank/DDBJ databases">
        <title>Genomic Encyclopedia of Type Strains, Phase IV (KMG-IV): sequencing the most valuable type-strain genomes for metagenomic binning, comparative biology and taxonomic classification.</title>
        <authorList>
            <person name="Goeker M."/>
        </authorList>
    </citation>
    <scope>NUCLEOTIDE SEQUENCE [LARGE SCALE GENOMIC DNA]</scope>
    <source>
        <strain evidence="3 4">DSM 102969</strain>
    </source>
</reference>
<dbReference type="EMBL" id="SNXY01000011">
    <property type="protein sequence ID" value="TDP81994.1"/>
    <property type="molecule type" value="Genomic_DNA"/>
</dbReference>
<evidence type="ECO:0000256" key="1">
    <source>
        <dbReference type="ARBA" id="ARBA00022842"/>
    </source>
</evidence>
<accession>A0A4R6R812</accession>